<dbReference type="PANTHER" id="PTHR43818:SF11">
    <property type="entry name" value="BCDNA.GH03377"/>
    <property type="match status" value="1"/>
</dbReference>
<dbReference type="AlphaFoldDB" id="A0A7I7WX50"/>
<reference evidence="4 5" key="1">
    <citation type="journal article" date="2019" name="Emerg. Microbes Infect.">
        <title>Comprehensive subspecies identification of 175 nontuberculous mycobacteria species based on 7547 genomic profiles.</title>
        <authorList>
            <person name="Matsumoto Y."/>
            <person name="Kinjo T."/>
            <person name="Motooka D."/>
            <person name="Nabeya D."/>
            <person name="Jung N."/>
            <person name="Uechi K."/>
            <person name="Horii T."/>
            <person name="Iida T."/>
            <person name="Fujita J."/>
            <person name="Nakamura S."/>
        </authorList>
    </citation>
    <scope>NUCLEOTIDE SEQUENCE [LARGE SCALE GENOMIC DNA]</scope>
    <source>
        <strain evidence="4 5">JCM 13571</strain>
    </source>
</reference>
<evidence type="ECO:0000259" key="3">
    <source>
        <dbReference type="Pfam" id="PF22725"/>
    </source>
</evidence>
<sequence length="325" mass="35316">MDVAVVGCGLIGHKRAKLLGAHRLAAAVDADLGKARALAALHPGATASTDWRAAVARADVDAVLVSTPHHLLAAVATAAAEEGKHVLVEKPGARSAAELAPLVEAAQRNRVVAKVGFNHRFHPAFRKAREYVDGGAVGDLMFVRGRYGHGGRVGYDREWRADPCIAGGGELLDQGMHLIDLSRWFLGDFARVEGFTHTYFWDMPVDDNSFMALRTAAQQMAWLHVSWTEWKNTFSFELYGKTGKLHVEGLGGSYGTERLSYYRMSPEMGPPETVIHEYPGPDESWALEFAAFTRSITMGEAPCGGLDDAVKALDVVDTIYRASKP</sequence>
<dbReference type="SUPFAM" id="SSF51735">
    <property type="entry name" value="NAD(P)-binding Rossmann-fold domains"/>
    <property type="match status" value="1"/>
</dbReference>
<dbReference type="Pfam" id="PF01408">
    <property type="entry name" value="GFO_IDH_MocA"/>
    <property type="match status" value="1"/>
</dbReference>
<name>A0A7I7WX50_9MYCO</name>
<proteinExistence type="predicted"/>
<dbReference type="Gene3D" id="3.30.360.10">
    <property type="entry name" value="Dihydrodipicolinate Reductase, domain 2"/>
    <property type="match status" value="1"/>
</dbReference>
<dbReference type="InterPro" id="IPR055170">
    <property type="entry name" value="GFO_IDH_MocA-like_dom"/>
</dbReference>
<feature type="domain" description="Gfo/Idh/MocA-like oxidoreductase N-terminal" evidence="2">
    <location>
        <begin position="2"/>
        <end position="117"/>
    </location>
</feature>
<dbReference type="OrthoDB" id="256869at2"/>
<feature type="domain" description="GFO/IDH/MocA-like oxidoreductase" evidence="3">
    <location>
        <begin position="125"/>
        <end position="245"/>
    </location>
</feature>
<dbReference type="GO" id="GO:0000166">
    <property type="term" value="F:nucleotide binding"/>
    <property type="evidence" value="ECO:0007669"/>
    <property type="project" value="InterPro"/>
</dbReference>
<dbReference type="GO" id="GO:0016491">
    <property type="term" value="F:oxidoreductase activity"/>
    <property type="evidence" value="ECO:0007669"/>
    <property type="project" value="UniProtKB-KW"/>
</dbReference>
<keyword evidence="1" id="KW-0560">Oxidoreductase</keyword>
<dbReference type="SUPFAM" id="SSF55347">
    <property type="entry name" value="Glyceraldehyde-3-phosphate dehydrogenase-like, C-terminal domain"/>
    <property type="match status" value="1"/>
</dbReference>
<evidence type="ECO:0000259" key="2">
    <source>
        <dbReference type="Pfam" id="PF01408"/>
    </source>
</evidence>
<dbReference type="InterPro" id="IPR050463">
    <property type="entry name" value="Gfo/Idh/MocA_oxidrdct_glycsds"/>
</dbReference>
<dbReference type="Gene3D" id="3.40.50.720">
    <property type="entry name" value="NAD(P)-binding Rossmann-like Domain"/>
    <property type="match status" value="1"/>
</dbReference>
<dbReference type="EMBL" id="AP022609">
    <property type="protein sequence ID" value="BBZ22084.1"/>
    <property type="molecule type" value="Genomic_DNA"/>
</dbReference>
<evidence type="ECO:0000313" key="5">
    <source>
        <dbReference type="Proteomes" id="UP000467260"/>
    </source>
</evidence>
<dbReference type="PANTHER" id="PTHR43818">
    <property type="entry name" value="BCDNA.GH03377"/>
    <property type="match status" value="1"/>
</dbReference>
<gene>
    <name evidence="4" type="ORF">MHIB_05020</name>
</gene>
<dbReference type="InterPro" id="IPR036291">
    <property type="entry name" value="NAD(P)-bd_dom_sf"/>
</dbReference>
<protein>
    <submittedName>
        <fullName evidence="4">Oxidoreductase</fullName>
    </submittedName>
</protein>
<keyword evidence="5" id="KW-1185">Reference proteome</keyword>
<evidence type="ECO:0000313" key="4">
    <source>
        <dbReference type="EMBL" id="BBZ22084.1"/>
    </source>
</evidence>
<organism evidence="4 5">
    <name type="scientific">Mycolicibacter hiberniae</name>
    <dbReference type="NCBI Taxonomy" id="29314"/>
    <lineage>
        <taxon>Bacteria</taxon>
        <taxon>Bacillati</taxon>
        <taxon>Actinomycetota</taxon>
        <taxon>Actinomycetes</taxon>
        <taxon>Mycobacteriales</taxon>
        <taxon>Mycobacteriaceae</taxon>
        <taxon>Mycolicibacter</taxon>
    </lineage>
</organism>
<dbReference type="KEGG" id="mhib:MHIB_05020"/>
<dbReference type="Pfam" id="PF22725">
    <property type="entry name" value="GFO_IDH_MocA_C3"/>
    <property type="match status" value="1"/>
</dbReference>
<accession>A0A7I7WX50</accession>
<evidence type="ECO:0000256" key="1">
    <source>
        <dbReference type="ARBA" id="ARBA00023002"/>
    </source>
</evidence>
<dbReference type="InterPro" id="IPR000683">
    <property type="entry name" value="Gfo/Idh/MocA-like_OxRdtase_N"/>
</dbReference>
<dbReference type="Proteomes" id="UP000467260">
    <property type="component" value="Chromosome"/>
</dbReference>
<dbReference type="RefSeq" id="WP_085135525.1">
    <property type="nucleotide sequence ID" value="NZ_AP022609.1"/>
</dbReference>